<comment type="function">
    <text evidence="1 17">Component of the ubiquinol-cytochrome c reductase complex (complex III or cytochrome b-c1 complex) that is part of the mitochondrial respiratory chain. The b-c1 complex mediates electron transfer from ubiquinol to cytochrome c. Contributes to the generation of a proton gradient across the mitochondrial membrane that is then used for ATP synthesis.</text>
</comment>
<evidence type="ECO:0000256" key="2">
    <source>
        <dbReference type="ARBA" id="ARBA00004448"/>
    </source>
</evidence>
<comment type="similarity">
    <text evidence="17">Belongs to the cytochrome b family.</text>
</comment>
<evidence type="ECO:0000256" key="13">
    <source>
        <dbReference type="ARBA" id="ARBA00023004"/>
    </source>
</evidence>
<evidence type="ECO:0000256" key="4">
    <source>
        <dbReference type="ARBA" id="ARBA00013531"/>
    </source>
</evidence>
<evidence type="ECO:0000256" key="10">
    <source>
        <dbReference type="ARBA" id="ARBA00022792"/>
    </source>
</evidence>
<dbReference type="PROSITE" id="PS51003">
    <property type="entry name" value="CYTB_CTER"/>
    <property type="match status" value="1"/>
</dbReference>
<dbReference type="GO" id="GO:0016491">
    <property type="term" value="F:oxidoreductase activity"/>
    <property type="evidence" value="ECO:0007669"/>
    <property type="project" value="UniProtKB-UniRule"/>
</dbReference>
<dbReference type="InterPro" id="IPR036150">
    <property type="entry name" value="Cyt_b/b6_C_sf"/>
</dbReference>
<evidence type="ECO:0000256" key="3">
    <source>
        <dbReference type="ARBA" id="ARBA00011649"/>
    </source>
</evidence>
<dbReference type="GO" id="GO:0005743">
    <property type="term" value="C:mitochondrial inner membrane"/>
    <property type="evidence" value="ECO:0007669"/>
    <property type="project" value="UniProtKB-SubCell"/>
</dbReference>
<dbReference type="CDD" id="cd00290">
    <property type="entry name" value="cytochrome_b_C"/>
    <property type="match status" value="1"/>
</dbReference>
<feature type="transmembrane region" description="Helical" evidence="17">
    <location>
        <begin position="318"/>
        <end position="339"/>
    </location>
</feature>
<dbReference type="SUPFAM" id="SSF81648">
    <property type="entry name" value="a domain/subunit of cytochrome bc1 complex (Ubiquinol-cytochrome c reductase)"/>
    <property type="match status" value="1"/>
</dbReference>
<accession>A0A7L9CY23</accession>
<dbReference type="InterPro" id="IPR005797">
    <property type="entry name" value="Cyt_b/b6_N"/>
</dbReference>
<name>A0A7L9CY23_9NEOP</name>
<keyword evidence="9 17" id="KW-0479">Metal-binding</keyword>
<dbReference type="InterPro" id="IPR048259">
    <property type="entry name" value="Cytochrome_b_N_euk/bac"/>
</dbReference>
<evidence type="ECO:0000256" key="11">
    <source>
        <dbReference type="ARBA" id="ARBA00022982"/>
    </source>
</evidence>
<feature type="transmembrane region" description="Helical" evidence="17">
    <location>
        <begin position="264"/>
        <end position="282"/>
    </location>
</feature>
<dbReference type="InterPro" id="IPR048260">
    <property type="entry name" value="Cytochrome_b_C_euk/bac"/>
</dbReference>
<evidence type="ECO:0000256" key="8">
    <source>
        <dbReference type="ARBA" id="ARBA00022692"/>
    </source>
</evidence>
<dbReference type="SUPFAM" id="SSF81342">
    <property type="entry name" value="Transmembrane di-heme cytochromes"/>
    <property type="match status" value="1"/>
</dbReference>
<keyword evidence="6 17" id="KW-0349">Heme</keyword>
<keyword evidence="13 17" id="KW-0408">Iron</keyword>
<dbReference type="GO" id="GO:0008121">
    <property type="term" value="F:quinol-cytochrome-c reductase activity"/>
    <property type="evidence" value="ECO:0007669"/>
    <property type="project" value="TreeGrafter"/>
</dbReference>
<feature type="transmembrane region" description="Helical" evidence="17">
    <location>
        <begin position="114"/>
        <end position="139"/>
    </location>
</feature>
<dbReference type="Pfam" id="PF00032">
    <property type="entry name" value="Cytochrom_B_C"/>
    <property type="match status" value="1"/>
</dbReference>
<evidence type="ECO:0000313" key="20">
    <source>
        <dbReference type="EMBL" id="QOJ46168.1"/>
    </source>
</evidence>
<evidence type="ECO:0000256" key="12">
    <source>
        <dbReference type="ARBA" id="ARBA00022989"/>
    </source>
</evidence>
<evidence type="ECO:0000256" key="15">
    <source>
        <dbReference type="ARBA" id="ARBA00023128"/>
    </source>
</evidence>
<feature type="transmembrane region" description="Helical" evidence="17">
    <location>
        <begin position="6"/>
        <end position="26"/>
    </location>
</feature>
<keyword evidence="10" id="KW-0999">Mitochondrion inner membrane</keyword>
<feature type="transmembrane region" description="Helical" evidence="17">
    <location>
        <begin position="61"/>
        <end position="79"/>
    </location>
</feature>
<feature type="domain" description="Cytochrome b/b6 C-terminal region profile" evidence="19">
    <location>
        <begin position="183"/>
        <end position="348"/>
    </location>
</feature>
<dbReference type="GO" id="GO:0046872">
    <property type="term" value="F:metal ion binding"/>
    <property type="evidence" value="ECO:0007669"/>
    <property type="project" value="UniProtKB-UniRule"/>
</dbReference>
<feature type="domain" description="Cytochrome b/b6 N-terminal region profile" evidence="18">
    <location>
        <begin position="1"/>
        <end position="182"/>
    </location>
</feature>
<dbReference type="AlphaFoldDB" id="A0A7L9CY23"/>
<gene>
    <name evidence="20" type="primary">cob</name>
</gene>
<keyword evidence="14" id="KW-0830">Ubiquinone</keyword>
<evidence type="ECO:0000259" key="18">
    <source>
        <dbReference type="PROSITE" id="PS51002"/>
    </source>
</evidence>
<dbReference type="PROSITE" id="PS51002">
    <property type="entry name" value="CYTB_NTER"/>
    <property type="match status" value="1"/>
</dbReference>
<organism evidence="20">
    <name type="scientific">Pedicinus obtusus</name>
    <dbReference type="NCBI Taxonomy" id="592408"/>
    <lineage>
        <taxon>Eukaryota</taxon>
        <taxon>Metazoa</taxon>
        <taxon>Ecdysozoa</taxon>
        <taxon>Arthropoda</taxon>
        <taxon>Hexapoda</taxon>
        <taxon>Insecta</taxon>
        <taxon>Pterygota</taxon>
        <taxon>Neoptera</taxon>
        <taxon>Paraneoptera</taxon>
        <taxon>Psocodea</taxon>
        <taxon>Troctomorpha</taxon>
        <taxon>Phthiraptera</taxon>
        <taxon>Anoplura</taxon>
        <taxon>Pedicinidae</taxon>
        <taxon>Pedicinus</taxon>
    </lineage>
</organism>
<evidence type="ECO:0000259" key="19">
    <source>
        <dbReference type="PROSITE" id="PS51003"/>
    </source>
</evidence>
<protein>
    <recommendedName>
        <fullName evidence="4 17">Cytochrome b</fullName>
    </recommendedName>
</protein>
<dbReference type="InterPro" id="IPR027387">
    <property type="entry name" value="Cytb/b6-like_sf"/>
</dbReference>
<comment type="cofactor">
    <cofactor evidence="17">
        <name>heme b</name>
        <dbReference type="ChEBI" id="CHEBI:60344"/>
    </cofactor>
    <text evidence="17">Binds 2 heme groups non-covalently.</text>
</comment>
<dbReference type="InterPro" id="IPR016174">
    <property type="entry name" value="Di-haem_cyt_TM"/>
</dbReference>
<keyword evidence="15 17" id="KW-0496">Mitochondrion</keyword>
<sequence length="348" mass="39098">MSYAWNYGSLLGLFLMIQIASGFLLATHYEASLEHSFQSVVVIDFDTNHGWLFRSIHANGASWFFILMYSHVFRGLWVSSFSQPWVWVSGVAILFASMATAFLGYVLPWGQMSFWGATVITNLLSALPFGPSLVVWIWGGFSVSNPTLVRFFSIHFILPFLIAVLVVAHLAFLHVKGSSNPLGLHPQSGKIYFYPYFLAKDLVGILAAVSLFSFLLIVYPDLFMDPDNYMECNPMVTPAHIQPEWYFLFAYAILRAVPNKLGGVMALVFSIAILAVMPLIHSHTSAGVNPWHSLWMYSLMTTFFLLSWLGAMPVEAPFVSLSQLMAVVYFSLFFSWPLAMNLGSIKFF</sequence>
<comment type="subcellular location">
    <subcellularLocation>
        <location evidence="2">Mitochondrion inner membrane</location>
        <topology evidence="2">Multi-pass membrane protein</topology>
    </subcellularLocation>
</comment>
<reference evidence="20" key="1">
    <citation type="journal article" date="2020" name="Genomics">
        <title>Fragmented mitochondrial genomes evolved in opposite directions between closely related macaque louse Pedicinus obtusus and colobus louse Pedicinus badii.</title>
        <authorList>
            <person name="Fu Y.-T."/>
            <person name="Dong Y."/>
            <person name="Wang W."/>
            <person name="Nie Y."/>
            <person name="Liu G.-H."/>
            <person name="Shao R."/>
        </authorList>
    </citation>
    <scope>NUCLEOTIDE SEQUENCE</scope>
    <source>
        <strain evidence="20">8</strain>
    </source>
</reference>
<feature type="transmembrane region" description="Helical" evidence="17">
    <location>
        <begin position="151"/>
        <end position="172"/>
    </location>
</feature>
<feature type="transmembrane region" description="Helical" evidence="17">
    <location>
        <begin position="193"/>
        <end position="219"/>
    </location>
</feature>
<evidence type="ECO:0000256" key="6">
    <source>
        <dbReference type="ARBA" id="ARBA00022617"/>
    </source>
</evidence>
<evidence type="ECO:0000256" key="9">
    <source>
        <dbReference type="ARBA" id="ARBA00022723"/>
    </source>
</evidence>
<proteinExistence type="inferred from homology"/>
<evidence type="ECO:0000256" key="16">
    <source>
        <dbReference type="ARBA" id="ARBA00023136"/>
    </source>
</evidence>
<dbReference type="PANTHER" id="PTHR19271:SF16">
    <property type="entry name" value="CYTOCHROME B"/>
    <property type="match status" value="1"/>
</dbReference>
<dbReference type="PANTHER" id="PTHR19271">
    <property type="entry name" value="CYTOCHROME B"/>
    <property type="match status" value="1"/>
</dbReference>
<evidence type="ECO:0000256" key="1">
    <source>
        <dbReference type="ARBA" id="ARBA00002566"/>
    </source>
</evidence>
<feature type="transmembrane region" description="Helical" evidence="17">
    <location>
        <begin position="85"/>
        <end position="107"/>
    </location>
</feature>
<feature type="transmembrane region" description="Helical" evidence="17">
    <location>
        <begin position="294"/>
        <end position="311"/>
    </location>
</feature>
<dbReference type="GO" id="GO:0006122">
    <property type="term" value="P:mitochondrial electron transport, ubiquinol to cytochrome c"/>
    <property type="evidence" value="ECO:0007669"/>
    <property type="project" value="TreeGrafter"/>
</dbReference>
<evidence type="ECO:0000256" key="14">
    <source>
        <dbReference type="ARBA" id="ARBA00023075"/>
    </source>
</evidence>
<dbReference type="EMBL" id="MT792502">
    <property type="protein sequence ID" value="QOJ46168.1"/>
    <property type="molecule type" value="Genomic_DNA"/>
</dbReference>
<evidence type="ECO:0000256" key="17">
    <source>
        <dbReference type="RuleBase" id="RU362117"/>
    </source>
</evidence>
<keyword evidence="7 17" id="KW-0679">Respiratory chain</keyword>
<dbReference type="Gene3D" id="1.20.810.10">
    <property type="entry name" value="Cytochrome Bc1 Complex, Chain C"/>
    <property type="match status" value="1"/>
</dbReference>
<keyword evidence="8 17" id="KW-0812">Transmembrane</keyword>
<keyword evidence="16 17" id="KW-0472">Membrane</keyword>
<dbReference type="InterPro" id="IPR005798">
    <property type="entry name" value="Cyt_b/b6_C"/>
</dbReference>
<keyword evidence="5 17" id="KW-0813">Transport</keyword>
<keyword evidence="12 17" id="KW-1133">Transmembrane helix</keyword>
<evidence type="ECO:0000256" key="5">
    <source>
        <dbReference type="ARBA" id="ARBA00022448"/>
    </source>
</evidence>
<dbReference type="CDD" id="cd00284">
    <property type="entry name" value="Cytochrome_b_N"/>
    <property type="match status" value="1"/>
</dbReference>
<keyword evidence="11 17" id="KW-0249">Electron transport</keyword>
<comment type="subunit">
    <text evidence="3">The main subunits of complex b-c1 are: cytochrome b, cytochrome c1 and the Rieske protein.</text>
</comment>
<geneLocation type="mitochondrion" evidence="20"/>
<evidence type="ECO:0000256" key="7">
    <source>
        <dbReference type="ARBA" id="ARBA00022660"/>
    </source>
</evidence>
<dbReference type="Pfam" id="PF00033">
    <property type="entry name" value="Cytochrome_B"/>
    <property type="match status" value="1"/>
</dbReference>